<dbReference type="InterPro" id="IPR029062">
    <property type="entry name" value="Class_I_gatase-like"/>
</dbReference>
<reference evidence="1 2" key="1">
    <citation type="submission" date="2019-11" db="EMBL/GenBank/DDBJ databases">
        <title>Draft genome of Amycolatopsis RM579.</title>
        <authorList>
            <person name="Duangmal K."/>
            <person name="Mingma R."/>
        </authorList>
    </citation>
    <scope>NUCLEOTIDE SEQUENCE [LARGE SCALE GENOMIC DNA]</scope>
    <source>
        <strain evidence="1 2">RM579</strain>
    </source>
</reference>
<name>A0A6N7Z1I3_9PSEU</name>
<evidence type="ECO:0000313" key="2">
    <source>
        <dbReference type="Proteomes" id="UP000440096"/>
    </source>
</evidence>
<evidence type="ECO:0000313" key="1">
    <source>
        <dbReference type="EMBL" id="MTD53721.1"/>
    </source>
</evidence>
<dbReference type="OrthoDB" id="9792284at2"/>
<dbReference type="PANTHER" id="PTHR43068">
    <property type="entry name" value="SLR1854 PROTEIN"/>
    <property type="match status" value="1"/>
</dbReference>
<dbReference type="Pfam" id="PF17124">
    <property type="entry name" value="ThiJ_like"/>
    <property type="match status" value="1"/>
</dbReference>
<dbReference type="AlphaFoldDB" id="A0A6N7Z1I3"/>
<dbReference type="SUPFAM" id="SSF52317">
    <property type="entry name" value="Class I glutamine amidotransferase-like"/>
    <property type="match status" value="1"/>
</dbReference>
<gene>
    <name evidence="1" type="ORF">GKO32_06945</name>
</gene>
<dbReference type="Proteomes" id="UP000440096">
    <property type="component" value="Unassembled WGS sequence"/>
</dbReference>
<dbReference type="PANTHER" id="PTHR43068:SF1">
    <property type="entry name" value="SLR1854 PROTEIN"/>
    <property type="match status" value="1"/>
</dbReference>
<sequence>MHGAEGAAVMSAEYRVVVPLPDHDFDTTESAVSWQRFTRAGFKVTFATETGRVAECDQRLLKSGWFNPLPAGPEAVAAYREMTAAPEFREPIAFRDIDANEFDAIHLSGGHAQGMRQYLDSGVLQRRVIDFARAGKLIGAVCHGTLIPARSIDPVTGRSIISGRRFTTLTLPLEKWAFRITWYRVGRRYRTYWKYTETEVRRAVQPDGALLRGESVDKPFVVEDGNFISARYPLDVPAYADAFVRKLEHSHEHRTTA</sequence>
<dbReference type="Gene3D" id="3.40.50.880">
    <property type="match status" value="1"/>
</dbReference>
<organism evidence="1 2">
    <name type="scientific">Amycolatopsis pithecellobii</name>
    <dbReference type="NCBI Taxonomy" id="664692"/>
    <lineage>
        <taxon>Bacteria</taxon>
        <taxon>Bacillati</taxon>
        <taxon>Actinomycetota</taxon>
        <taxon>Actinomycetes</taxon>
        <taxon>Pseudonocardiales</taxon>
        <taxon>Pseudonocardiaceae</taxon>
        <taxon>Amycolatopsis</taxon>
    </lineage>
</organism>
<comment type="caution">
    <text evidence="1">The sequence shown here is derived from an EMBL/GenBank/DDBJ whole genome shotgun (WGS) entry which is preliminary data.</text>
</comment>
<dbReference type="InterPro" id="IPR032633">
    <property type="entry name" value="ThiJ-like"/>
</dbReference>
<dbReference type="EMBL" id="WMBA01000007">
    <property type="protein sequence ID" value="MTD53721.1"/>
    <property type="molecule type" value="Genomic_DNA"/>
</dbReference>
<protein>
    <submittedName>
        <fullName evidence="1">Thiamine biosynthesis protein ThiJ</fullName>
    </submittedName>
</protein>
<accession>A0A6N7Z1I3</accession>
<proteinExistence type="predicted"/>
<keyword evidence="2" id="KW-1185">Reference proteome</keyword>